<dbReference type="InterPro" id="IPR042263">
    <property type="entry name" value="DPH1/DPH2_1"/>
</dbReference>
<dbReference type="PANTHER" id="PTHR10762">
    <property type="entry name" value="DIPHTHAMIDE BIOSYNTHESIS PROTEIN"/>
    <property type="match status" value="1"/>
</dbReference>
<evidence type="ECO:0000256" key="5">
    <source>
        <dbReference type="ARBA" id="ARBA00023004"/>
    </source>
</evidence>
<organism evidence="8 9">
    <name type="scientific">Marchantia polymorpha</name>
    <name type="common">Common liverwort</name>
    <name type="synonym">Marchantia aquatica</name>
    <dbReference type="NCBI Taxonomy" id="3197"/>
    <lineage>
        <taxon>Eukaryota</taxon>
        <taxon>Viridiplantae</taxon>
        <taxon>Streptophyta</taxon>
        <taxon>Embryophyta</taxon>
        <taxon>Marchantiophyta</taxon>
        <taxon>Marchantiopsida</taxon>
        <taxon>Marchantiidae</taxon>
        <taxon>Marchantiales</taxon>
        <taxon>Marchantiaceae</taxon>
        <taxon>Marchantia</taxon>
    </lineage>
</organism>
<dbReference type="AlphaFoldDB" id="A0A2R6WR03"/>
<evidence type="ECO:0000256" key="7">
    <source>
        <dbReference type="SAM" id="MobiDB-lite"/>
    </source>
</evidence>
<sequence length="617" mass="66943">MPFVAGNFSVLQMVHKGKSSRSCSCKGRGKAERSILRGGAGGAGTGAGGGGRKGGMDYQKDFWEEFDIIATASFIVRNGFQRVALQFPDELLKHSVAVAVALKKELGKQRNSRFSEEPENAAVRLFVMADTTFGSCCADEVAAMHADAQCIVHYGNACLSLTSRLPVWFVFGRAALDVEDCTSQIVDYASAVSKPLLVMFGLEYSHEVTSIKQRLSTIQERQLNVTFADVPSQHMKPSSSIEKRKKGGRRAEDEDKSDEIGMVDDQSVDKKSSTCSAVDSNLRETSLCTEAELLASGGQGINSERTTSDFEASHYSLGGLKWTLPKDTTMGDYDILWIGGDCPGLTNAALVFNTSPVVRYDCFEQKLVRDVANQSRVLKRRYYLVERAKDANVVGIVVGTLGVAGYADAIQNMRRIIESSGKKAYTLVMGKPNPAKLANFPECDVFVLVACPQTALIDSKDYLAPLLTPFEAELAFVEGKQWTGAYRLDFDHDPGYQGTSDNAPQPRSDEARYSFFAGGYVGRGSSETKDVEDATSRAIVLSKSAEHALQLQSNPSSSLITTERSRLDIKSGAEYLASRSYQGLDVNDGGDQALNKDLSAVPGRKGRAACYSDEATN</sequence>
<dbReference type="EMBL" id="KZ772737">
    <property type="protein sequence ID" value="PTQ36223.1"/>
    <property type="molecule type" value="Genomic_DNA"/>
</dbReference>
<evidence type="ECO:0000256" key="6">
    <source>
        <dbReference type="ARBA" id="ARBA00023014"/>
    </source>
</evidence>
<evidence type="ECO:0008006" key="10">
    <source>
        <dbReference type="Google" id="ProtNLM"/>
    </source>
</evidence>
<dbReference type="Gene3D" id="3.40.50.11860">
    <property type="entry name" value="Diphthamide synthesis DPH1/DPH2 domain 3"/>
    <property type="match status" value="1"/>
</dbReference>
<dbReference type="Proteomes" id="UP000244005">
    <property type="component" value="Unassembled WGS sequence"/>
</dbReference>
<evidence type="ECO:0000256" key="1">
    <source>
        <dbReference type="ARBA" id="ARBA00001966"/>
    </source>
</evidence>
<dbReference type="FunFam" id="3.40.50.11860:FF:000001">
    <property type="entry name" value="2-(3-amino-3-carboxypropyl)histidine synthase subunit 2"/>
    <property type="match status" value="1"/>
</dbReference>
<comment type="pathway">
    <text evidence="2">Protein modification; peptidyl-diphthamide biosynthesis.</text>
</comment>
<keyword evidence="4" id="KW-0479">Metal-binding</keyword>
<dbReference type="PANTHER" id="PTHR10762:SF2">
    <property type="entry name" value="2-(3-AMINO-3-CARBOXYPROPYL)HISTIDINE SYNTHASE SUBUNIT 2"/>
    <property type="match status" value="1"/>
</dbReference>
<evidence type="ECO:0000313" key="9">
    <source>
        <dbReference type="Proteomes" id="UP000244005"/>
    </source>
</evidence>
<dbReference type="OMA" id="QIWNENH"/>
<evidence type="ECO:0000256" key="4">
    <source>
        <dbReference type="ARBA" id="ARBA00022723"/>
    </source>
</evidence>
<gene>
    <name evidence="8" type="ORF">MARPO_0065s0036</name>
</gene>
<proteinExistence type="inferred from homology"/>
<dbReference type="Pfam" id="PF01866">
    <property type="entry name" value="Diphthamide_syn"/>
    <property type="match status" value="2"/>
</dbReference>
<protein>
    <recommendedName>
        <fullName evidence="10">2-(3-amino-3-carboxypropyl)histidine synthase</fullName>
    </recommendedName>
</protein>
<name>A0A2R6WR03_MARPO</name>
<keyword evidence="5" id="KW-0408">Iron</keyword>
<dbReference type="GO" id="GO:0051536">
    <property type="term" value="F:iron-sulfur cluster binding"/>
    <property type="evidence" value="ECO:0007669"/>
    <property type="project" value="UniProtKB-KW"/>
</dbReference>
<comment type="similarity">
    <text evidence="3">Belongs to the DPH1/DPH2 family. DPH2 subfamily.</text>
</comment>
<keyword evidence="6" id="KW-0411">Iron-sulfur</keyword>
<dbReference type="SFLD" id="SFLDG01121">
    <property type="entry name" value="Diphthamide_biosynthesis"/>
    <property type="match status" value="1"/>
</dbReference>
<evidence type="ECO:0000256" key="2">
    <source>
        <dbReference type="ARBA" id="ARBA00005156"/>
    </source>
</evidence>
<reference evidence="9" key="1">
    <citation type="journal article" date="2017" name="Cell">
        <title>Insights into land plant evolution garnered from the Marchantia polymorpha genome.</title>
        <authorList>
            <person name="Bowman J.L."/>
            <person name="Kohchi T."/>
            <person name="Yamato K.T."/>
            <person name="Jenkins J."/>
            <person name="Shu S."/>
            <person name="Ishizaki K."/>
            <person name="Yamaoka S."/>
            <person name="Nishihama R."/>
            <person name="Nakamura Y."/>
            <person name="Berger F."/>
            <person name="Adam C."/>
            <person name="Aki S.S."/>
            <person name="Althoff F."/>
            <person name="Araki T."/>
            <person name="Arteaga-Vazquez M.A."/>
            <person name="Balasubrmanian S."/>
            <person name="Barry K."/>
            <person name="Bauer D."/>
            <person name="Boehm C.R."/>
            <person name="Briginshaw L."/>
            <person name="Caballero-Perez J."/>
            <person name="Catarino B."/>
            <person name="Chen F."/>
            <person name="Chiyoda S."/>
            <person name="Chovatia M."/>
            <person name="Davies K.M."/>
            <person name="Delmans M."/>
            <person name="Demura T."/>
            <person name="Dierschke T."/>
            <person name="Dolan L."/>
            <person name="Dorantes-Acosta A.E."/>
            <person name="Eklund D.M."/>
            <person name="Florent S.N."/>
            <person name="Flores-Sandoval E."/>
            <person name="Fujiyama A."/>
            <person name="Fukuzawa H."/>
            <person name="Galik B."/>
            <person name="Grimanelli D."/>
            <person name="Grimwood J."/>
            <person name="Grossniklaus U."/>
            <person name="Hamada T."/>
            <person name="Haseloff J."/>
            <person name="Hetherington A.J."/>
            <person name="Higo A."/>
            <person name="Hirakawa Y."/>
            <person name="Hundley H.N."/>
            <person name="Ikeda Y."/>
            <person name="Inoue K."/>
            <person name="Inoue S.I."/>
            <person name="Ishida S."/>
            <person name="Jia Q."/>
            <person name="Kakita M."/>
            <person name="Kanazawa T."/>
            <person name="Kawai Y."/>
            <person name="Kawashima T."/>
            <person name="Kennedy M."/>
            <person name="Kinose K."/>
            <person name="Kinoshita T."/>
            <person name="Kohara Y."/>
            <person name="Koide E."/>
            <person name="Komatsu K."/>
            <person name="Kopischke S."/>
            <person name="Kubo M."/>
            <person name="Kyozuka J."/>
            <person name="Lagercrantz U."/>
            <person name="Lin S.S."/>
            <person name="Lindquist E."/>
            <person name="Lipzen A.M."/>
            <person name="Lu C.W."/>
            <person name="De Luna E."/>
            <person name="Martienssen R.A."/>
            <person name="Minamino N."/>
            <person name="Mizutani M."/>
            <person name="Mizutani M."/>
            <person name="Mochizuki N."/>
            <person name="Monte I."/>
            <person name="Mosher R."/>
            <person name="Nagasaki H."/>
            <person name="Nakagami H."/>
            <person name="Naramoto S."/>
            <person name="Nishitani K."/>
            <person name="Ohtani M."/>
            <person name="Okamoto T."/>
            <person name="Okumura M."/>
            <person name="Phillips J."/>
            <person name="Pollak B."/>
            <person name="Reinders A."/>
            <person name="Rovekamp M."/>
            <person name="Sano R."/>
            <person name="Sawa S."/>
            <person name="Schmid M.W."/>
            <person name="Shirakawa M."/>
            <person name="Solano R."/>
            <person name="Spunde A."/>
            <person name="Suetsugu N."/>
            <person name="Sugano S."/>
            <person name="Sugiyama A."/>
            <person name="Sun R."/>
            <person name="Suzuki Y."/>
            <person name="Takenaka M."/>
            <person name="Takezawa D."/>
            <person name="Tomogane H."/>
            <person name="Tsuzuki M."/>
            <person name="Ueda T."/>
            <person name="Umeda M."/>
            <person name="Ward J.M."/>
            <person name="Watanabe Y."/>
            <person name="Yazaki K."/>
            <person name="Yokoyama R."/>
            <person name="Yoshitake Y."/>
            <person name="Yotsui I."/>
            <person name="Zachgo S."/>
            <person name="Schmutz J."/>
        </authorList>
    </citation>
    <scope>NUCLEOTIDE SEQUENCE [LARGE SCALE GENOMIC DNA]</scope>
    <source>
        <strain evidence="9">Tak-1</strain>
    </source>
</reference>
<accession>A0A2R6WR03</accession>
<dbReference type="GO" id="GO:0017183">
    <property type="term" value="P:protein histidyl modification to diphthamide"/>
    <property type="evidence" value="ECO:0000318"/>
    <property type="project" value="GO_Central"/>
</dbReference>
<feature type="region of interest" description="Disordered" evidence="7">
    <location>
        <begin position="229"/>
        <end position="265"/>
    </location>
</feature>
<comment type="cofactor">
    <cofactor evidence="1">
        <name>[4Fe-4S] cluster</name>
        <dbReference type="ChEBI" id="CHEBI:49883"/>
    </cofactor>
</comment>
<dbReference type="NCBIfam" id="TIGR00322">
    <property type="entry name" value="diphth2_R"/>
    <property type="match status" value="2"/>
</dbReference>
<dbReference type="Gramene" id="Mp1g23420.1">
    <property type="protein sequence ID" value="Mp1g23420.1.cds"/>
    <property type="gene ID" value="Mp1g23420"/>
</dbReference>
<dbReference type="Gene3D" id="3.40.50.11840">
    <property type="entry name" value="Diphthamide synthesis DPH1/DPH2 domain 1"/>
    <property type="match status" value="1"/>
</dbReference>
<dbReference type="SFLD" id="SFLDS00032">
    <property type="entry name" value="Radical_SAM_3-amino-3-carboxyp"/>
    <property type="match status" value="1"/>
</dbReference>
<dbReference type="GO" id="GO:0090560">
    <property type="term" value="F:2-(3-amino-3-carboxypropyl)histidine synthase activity"/>
    <property type="evidence" value="ECO:0007669"/>
    <property type="project" value="InterPro"/>
</dbReference>
<evidence type="ECO:0000313" key="8">
    <source>
        <dbReference type="EMBL" id="PTQ36223.1"/>
    </source>
</evidence>
<dbReference type="UniPathway" id="UPA00559"/>
<dbReference type="OrthoDB" id="449241at2759"/>
<evidence type="ECO:0000256" key="3">
    <source>
        <dbReference type="ARBA" id="ARBA00006179"/>
    </source>
</evidence>
<dbReference type="InterPro" id="IPR042265">
    <property type="entry name" value="DPH1/DPH2_3"/>
</dbReference>
<dbReference type="InterPro" id="IPR016435">
    <property type="entry name" value="DPH1/DPH2"/>
</dbReference>
<dbReference type="GO" id="GO:0046872">
    <property type="term" value="F:metal ion binding"/>
    <property type="evidence" value="ECO:0007669"/>
    <property type="project" value="UniProtKB-KW"/>
</dbReference>
<keyword evidence="9" id="KW-1185">Reference proteome</keyword>